<gene>
    <name evidence="3" type="ORF">NTJ_16188</name>
</gene>
<dbReference type="Proteomes" id="UP001307889">
    <property type="component" value="Chromosome 16"/>
</dbReference>
<proteinExistence type="predicted"/>
<evidence type="ECO:0000313" key="3">
    <source>
        <dbReference type="EMBL" id="BET03370.1"/>
    </source>
</evidence>
<protein>
    <submittedName>
        <fullName evidence="3">Uncharacterized protein</fullName>
    </submittedName>
</protein>
<organism evidence="3 4">
    <name type="scientific">Nesidiocoris tenuis</name>
    <dbReference type="NCBI Taxonomy" id="355587"/>
    <lineage>
        <taxon>Eukaryota</taxon>
        <taxon>Metazoa</taxon>
        <taxon>Ecdysozoa</taxon>
        <taxon>Arthropoda</taxon>
        <taxon>Hexapoda</taxon>
        <taxon>Insecta</taxon>
        <taxon>Pterygota</taxon>
        <taxon>Neoptera</taxon>
        <taxon>Paraneoptera</taxon>
        <taxon>Hemiptera</taxon>
        <taxon>Heteroptera</taxon>
        <taxon>Panheteroptera</taxon>
        <taxon>Cimicomorpha</taxon>
        <taxon>Miridae</taxon>
        <taxon>Dicyphina</taxon>
        <taxon>Nesidiocoris</taxon>
    </lineage>
</organism>
<reference evidence="3 4" key="1">
    <citation type="submission" date="2023-09" db="EMBL/GenBank/DDBJ databases">
        <title>Nesidiocoris tenuis whole genome shotgun sequence.</title>
        <authorList>
            <person name="Shibata T."/>
            <person name="Shimoda M."/>
            <person name="Kobayashi T."/>
            <person name="Uehara T."/>
        </authorList>
    </citation>
    <scope>NUCLEOTIDE SEQUENCE [LARGE SCALE GENOMIC DNA]</scope>
    <source>
        <strain evidence="3 4">Japan</strain>
    </source>
</reference>
<sequence length="194" mass="21124">MRVWNYAVWAVLLVAPPIEGSPVPRKCPVSDGLLNQLVGNGVSDKGEFEAEEEAIGLAGDPLTVDLSQLTQTNGSPADLKDCLQEYGKQPVNPISRPEAPPGGSVNDDASQIIFLPFTAVKEEALPDKGDYFTTYDASKYNFKDKGYIIEAPAPIKESPPPTSVETTRRPKSAKNRNEIEKWYNALVSVVADYV</sequence>
<feature type="region of interest" description="Disordered" evidence="1">
    <location>
        <begin position="152"/>
        <end position="173"/>
    </location>
</feature>
<keyword evidence="2" id="KW-0732">Signal</keyword>
<dbReference type="EMBL" id="AP028924">
    <property type="protein sequence ID" value="BET03370.1"/>
    <property type="molecule type" value="Genomic_DNA"/>
</dbReference>
<feature type="signal peptide" evidence="2">
    <location>
        <begin position="1"/>
        <end position="20"/>
    </location>
</feature>
<keyword evidence="4" id="KW-1185">Reference proteome</keyword>
<evidence type="ECO:0000313" key="4">
    <source>
        <dbReference type="Proteomes" id="UP001307889"/>
    </source>
</evidence>
<evidence type="ECO:0000256" key="1">
    <source>
        <dbReference type="SAM" id="MobiDB-lite"/>
    </source>
</evidence>
<accession>A0ABN7BHA4</accession>
<evidence type="ECO:0000256" key="2">
    <source>
        <dbReference type="SAM" id="SignalP"/>
    </source>
</evidence>
<name>A0ABN7BHA4_9HEMI</name>
<feature type="chain" id="PRO_5046022644" evidence="2">
    <location>
        <begin position="21"/>
        <end position="194"/>
    </location>
</feature>